<dbReference type="PANTHER" id="PTHR43736:SF4">
    <property type="entry name" value="SLR1690 PROTEIN"/>
    <property type="match status" value="1"/>
</dbReference>
<evidence type="ECO:0000259" key="3">
    <source>
        <dbReference type="PROSITE" id="PS51462"/>
    </source>
</evidence>
<organism evidence="4 5">
    <name type="scientific">Schaedlerella arabinosiphila</name>
    <dbReference type="NCBI Taxonomy" id="2044587"/>
    <lineage>
        <taxon>Bacteria</taxon>
        <taxon>Bacillati</taxon>
        <taxon>Bacillota</taxon>
        <taxon>Clostridia</taxon>
        <taxon>Lachnospirales</taxon>
        <taxon>Lachnospiraceae</taxon>
        <taxon>Schaedlerella</taxon>
    </lineage>
</organism>
<dbReference type="Gene3D" id="3.90.79.10">
    <property type="entry name" value="Nucleoside Triphosphate Pyrophosphohydrolase"/>
    <property type="match status" value="1"/>
</dbReference>
<dbReference type="InterPro" id="IPR020476">
    <property type="entry name" value="Nudix_hydrolase"/>
</dbReference>
<dbReference type="Pfam" id="PF00293">
    <property type="entry name" value="NUDIX"/>
    <property type="match status" value="1"/>
</dbReference>
<keyword evidence="5" id="KW-1185">Reference proteome</keyword>
<dbReference type="PANTHER" id="PTHR43736">
    <property type="entry name" value="ADP-RIBOSE PYROPHOSPHATASE"/>
    <property type="match status" value="1"/>
</dbReference>
<dbReference type="Proteomes" id="UP000274920">
    <property type="component" value="Unassembled WGS sequence"/>
</dbReference>
<gene>
    <name evidence="4" type="ORF">EBB54_03810</name>
</gene>
<dbReference type="RefSeq" id="WP_125126408.1">
    <property type="nucleotide sequence ID" value="NZ_RHJS01000002.1"/>
</dbReference>
<proteinExistence type="predicted"/>
<evidence type="ECO:0000313" key="5">
    <source>
        <dbReference type="Proteomes" id="UP000274920"/>
    </source>
</evidence>
<evidence type="ECO:0000313" key="4">
    <source>
        <dbReference type="EMBL" id="RRK30599.1"/>
    </source>
</evidence>
<dbReference type="AlphaFoldDB" id="A0A426DCN9"/>
<evidence type="ECO:0000256" key="1">
    <source>
        <dbReference type="ARBA" id="ARBA00022801"/>
    </source>
</evidence>
<reference evidence="4" key="1">
    <citation type="submission" date="2018-10" db="EMBL/GenBank/DDBJ databases">
        <title>Schaedlerella arabinophila gen. nov. sp. nov., isolated from the mouse intestinal tract and comparative analysis with the genome of the closely related altered Schaedler flora strain ASF502.</title>
        <authorList>
            <person name="Miyake S."/>
            <person name="Soh M."/>
            <person name="Seedorf H."/>
        </authorList>
    </citation>
    <scope>NUCLEOTIDE SEQUENCE [LARGE SCALE GENOMIC DNA]</scope>
    <source>
        <strain evidence="4">DSM 106076</strain>
    </source>
</reference>
<dbReference type="PRINTS" id="PR00502">
    <property type="entry name" value="NUDIXFAMILY"/>
</dbReference>
<evidence type="ECO:0000256" key="2">
    <source>
        <dbReference type="SAM" id="MobiDB-lite"/>
    </source>
</evidence>
<protein>
    <submittedName>
        <fullName evidence="4">NUDIX hydrolase</fullName>
    </submittedName>
</protein>
<feature type="domain" description="Nudix hydrolase" evidence="3">
    <location>
        <begin position="45"/>
        <end position="181"/>
    </location>
</feature>
<dbReference type="SUPFAM" id="SSF55811">
    <property type="entry name" value="Nudix"/>
    <property type="match status" value="1"/>
</dbReference>
<dbReference type="GO" id="GO:0016787">
    <property type="term" value="F:hydrolase activity"/>
    <property type="evidence" value="ECO:0007669"/>
    <property type="project" value="UniProtKB-KW"/>
</dbReference>
<dbReference type="CDD" id="cd18873">
    <property type="entry name" value="NUDIX_NadM_like"/>
    <property type="match status" value="1"/>
</dbReference>
<dbReference type="InterPro" id="IPR000086">
    <property type="entry name" value="NUDIX_hydrolase_dom"/>
</dbReference>
<dbReference type="PROSITE" id="PS51462">
    <property type="entry name" value="NUDIX"/>
    <property type="match status" value="1"/>
</dbReference>
<name>A0A426DCN9_9FIRM</name>
<feature type="region of interest" description="Disordered" evidence="2">
    <location>
        <begin position="167"/>
        <end position="195"/>
    </location>
</feature>
<comment type="caution">
    <text evidence="4">The sequence shown here is derived from an EMBL/GenBank/DDBJ whole genome shotgun (WGS) entry which is preliminary data.</text>
</comment>
<accession>A0A426DCN9</accession>
<dbReference type="InterPro" id="IPR015797">
    <property type="entry name" value="NUDIX_hydrolase-like_dom_sf"/>
</dbReference>
<dbReference type="EMBL" id="RHJS01000002">
    <property type="protein sequence ID" value="RRK30599.1"/>
    <property type="molecule type" value="Genomic_DNA"/>
</dbReference>
<keyword evidence="1 4" id="KW-0378">Hydrolase</keyword>
<sequence>MTAFLKDLSKFYGTGERNQAGQTLEEFLEGYDPYKYQTPSCTADAVIFSCAEPLTKELRGLKLLLVKRSNHPSIGFWALPGGFVDMEENLEESAKRELLEETGIGGLPMEQIGAYGNYDRDPRTRVITTAYMALVQGKELKAQAGDDAADAVWCELELEKIADGGVADPKAELQQAEEGKDSGTDAFRSGGQQGQENEITTYRLSVKNQEKGLDTCALVERKRRSGLIREESFAVKNGGMIAVDHAAIIVQALTILQERCEG</sequence>